<dbReference type="AlphaFoldDB" id="A0AAV5NM91"/>
<comment type="caution">
    <text evidence="1">The sequence shown here is derived from an EMBL/GenBank/DDBJ whole genome shotgun (WGS) entry which is preliminary data.</text>
</comment>
<sequence>MFILISLTVISVCIVALFLRSQAKAENDQRHLDGLHLLRQIIQLCRAHRTLTHQVLTEGNQASHATLKSLFKLKEQIKSLAVQAKKISDNSNKAKYRVLLINLTLMCKEWRTHSVNRNQVSHGKVIRQCLYLMDESIITWMIEAYRDDMTDQYHHDWQLICEAMECLTQLRVCIQGIETEAGKRRYLHYGHLIQRRLTQIGLSCAVPVSSDVQLKLNDVLSALTEESSDHEFIDTESLYKLTNGISAFLFSAYDYVISTICEELYEPLPEILPLNHLNARHSQASL</sequence>
<accession>A0AAV5NM91</accession>
<protein>
    <recommendedName>
        <fullName evidence="3">Nitrate/nitrite sensing protein domain-containing protein</fullName>
    </recommendedName>
</protein>
<organism evidence="1 2">
    <name type="scientific">Vibrio penaeicida</name>
    <dbReference type="NCBI Taxonomy" id="104609"/>
    <lineage>
        <taxon>Bacteria</taxon>
        <taxon>Pseudomonadati</taxon>
        <taxon>Pseudomonadota</taxon>
        <taxon>Gammaproteobacteria</taxon>
        <taxon>Vibrionales</taxon>
        <taxon>Vibrionaceae</taxon>
        <taxon>Vibrio</taxon>
    </lineage>
</organism>
<evidence type="ECO:0000313" key="2">
    <source>
        <dbReference type="Proteomes" id="UP001156690"/>
    </source>
</evidence>
<reference evidence="2" key="1">
    <citation type="journal article" date="2019" name="Int. J. Syst. Evol. Microbiol.">
        <title>The Global Catalogue of Microorganisms (GCM) 10K type strain sequencing project: providing services to taxonomists for standard genome sequencing and annotation.</title>
        <authorList>
            <consortium name="The Broad Institute Genomics Platform"/>
            <consortium name="The Broad Institute Genome Sequencing Center for Infectious Disease"/>
            <person name="Wu L."/>
            <person name="Ma J."/>
        </authorList>
    </citation>
    <scope>NUCLEOTIDE SEQUENCE [LARGE SCALE GENOMIC DNA]</scope>
    <source>
        <strain evidence="2">NBRC 15640</strain>
    </source>
</reference>
<gene>
    <name evidence="1" type="ORF">GCM10007932_11460</name>
</gene>
<dbReference type="RefSeq" id="WP_126606745.1">
    <property type="nucleotide sequence ID" value="NZ_AP025144.1"/>
</dbReference>
<evidence type="ECO:0000313" key="1">
    <source>
        <dbReference type="EMBL" id="GLQ71786.1"/>
    </source>
</evidence>
<dbReference type="Proteomes" id="UP001156690">
    <property type="component" value="Unassembled WGS sequence"/>
</dbReference>
<dbReference type="EMBL" id="BSNX01000008">
    <property type="protein sequence ID" value="GLQ71786.1"/>
    <property type="molecule type" value="Genomic_DNA"/>
</dbReference>
<name>A0AAV5NM91_9VIBR</name>
<keyword evidence="2" id="KW-1185">Reference proteome</keyword>
<proteinExistence type="predicted"/>
<evidence type="ECO:0008006" key="3">
    <source>
        <dbReference type="Google" id="ProtNLM"/>
    </source>
</evidence>